<dbReference type="PANTHER" id="PTHR32347:SF14">
    <property type="entry name" value="EFFLUX SYSTEM COMPONENT YKNX-RELATED"/>
    <property type="match status" value="1"/>
</dbReference>
<dbReference type="Gene3D" id="1.10.287.470">
    <property type="entry name" value="Helix hairpin bin"/>
    <property type="match status" value="2"/>
</dbReference>
<organism evidence="8 9">
    <name type="scientific">Sedimentibacter saalensis</name>
    <dbReference type="NCBI Taxonomy" id="130788"/>
    <lineage>
        <taxon>Bacteria</taxon>
        <taxon>Bacillati</taxon>
        <taxon>Bacillota</taxon>
        <taxon>Tissierellia</taxon>
        <taxon>Sedimentibacter</taxon>
    </lineage>
</organism>
<evidence type="ECO:0000256" key="1">
    <source>
        <dbReference type="ARBA" id="ARBA00004196"/>
    </source>
</evidence>
<dbReference type="Pfam" id="PF25917">
    <property type="entry name" value="BSH_RND"/>
    <property type="match status" value="1"/>
</dbReference>
<dbReference type="EMBL" id="VLKH01000004">
    <property type="protein sequence ID" value="TWH80710.1"/>
    <property type="molecule type" value="Genomic_DNA"/>
</dbReference>
<dbReference type="SUPFAM" id="SSF111369">
    <property type="entry name" value="HlyD-like secretion proteins"/>
    <property type="match status" value="2"/>
</dbReference>
<feature type="domain" description="YknX-like beta-barrel" evidence="7">
    <location>
        <begin position="377"/>
        <end position="446"/>
    </location>
</feature>
<comment type="subcellular location">
    <subcellularLocation>
        <location evidence="1">Cell envelope</location>
    </subcellularLocation>
</comment>
<evidence type="ECO:0000259" key="7">
    <source>
        <dbReference type="Pfam" id="PF25990"/>
    </source>
</evidence>
<dbReference type="Pfam" id="PF25990">
    <property type="entry name" value="Beta-barrel_YknX"/>
    <property type="match status" value="1"/>
</dbReference>
<dbReference type="PANTHER" id="PTHR32347">
    <property type="entry name" value="EFFLUX SYSTEM COMPONENT YKNX-RELATED"/>
    <property type="match status" value="1"/>
</dbReference>
<keyword evidence="4" id="KW-0812">Transmembrane</keyword>
<accession>A0A562JC50</accession>
<protein>
    <submittedName>
        <fullName evidence="8">HlyD family secretion protein</fullName>
    </submittedName>
</protein>
<feature type="region of interest" description="Disordered" evidence="3">
    <location>
        <begin position="544"/>
        <end position="572"/>
    </location>
</feature>
<evidence type="ECO:0000259" key="5">
    <source>
        <dbReference type="Pfam" id="PF25917"/>
    </source>
</evidence>
<dbReference type="InterPro" id="IPR050465">
    <property type="entry name" value="UPF0194_transport"/>
</dbReference>
<dbReference type="InterPro" id="IPR058647">
    <property type="entry name" value="BSH_CzcB-like"/>
</dbReference>
<dbReference type="InterPro" id="IPR058636">
    <property type="entry name" value="Beta-barrel_YknX"/>
</dbReference>
<dbReference type="AlphaFoldDB" id="A0A562JC50"/>
<keyword evidence="9" id="KW-1185">Reference proteome</keyword>
<dbReference type="Proteomes" id="UP000315343">
    <property type="component" value="Unassembled WGS sequence"/>
</dbReference>
<dbReference type="InterPro" id="IPR058625">
    <property type="entry name" value="MdtA-like_BSH"/>
</dbReference>
<feature type="compositionally biased region" description="Gly residues" evidence="3">
    <location>
        <begin position="544"/>
        <end position="553"/>
    </location>
</feature>
<evidence type="ECO:0000313" key="9">
    <source>
        <dbReference type="Proteomes" id="UP000315343"/>
    </source>
</evidence>
<feature type="region of interest" description="Disordered" evidence="3">
    <location>
        <begin position="473"/>
        <end position="493"/>
    </location>
</feature>
<dbReference type="GO" id="GO:0030313">
    <property type="term" value="C:cell envelope"/>
    <property type="evidence" value="ECO:0007669"/>
    <property type="project" value="UniProtKB-SubCell"/>
</dbReference>
<gene>
    <name evidence="8" type="ORF">LY60_01972</name>
</gene>
<keyword evidence="2" id="KW-0175">Coiled coil</keyword>
<evidence type="ECO:0000259" key="6">
    <source>
        <dbReference type="Pfam" id="PF25973"/>
    </source>
</evidence>
<dbReference type="Gene3D" id="2.40.50.100">
    <property type="match status" value="3"/>
</dbReference>
<evidence type="ECO:0000313" key="8">
    <source>
        <dbReference type="EMBL" id="TWH80710.1"/>
    </source>
</evidence>
<feature type="transmembrane region" description="Helical" evidence="4">
    <location>
        <begin position="25"/>
        <end position="45"/>
    </location>
</feature>
<evidence type="ECO:0000256" key="2">
    <source>
        <dbReference type="ARBA" id="ARBA00023054"/>
    </source>
</evidence>
<keyword evidence="4" id="KW-0472">Membrane</keyword>
<feature type="compositionally biased region" description="Gly residues" evidence="3">
    <location>
        <begin position="563"/>
        <end position="572"/>
    </location>
</feature>
<dbReference type="OrthoDB" id="1725043at2"/>
<comment type="caution">
    <text evidence="8">The sequence shown here is derived from an EMBL/GenBank/DDBJ whole genome shotgun (WGS) entry which is preliminary data.</text>
</comment>
<keyword evidence="4" id="KW-1133">Transmembrane helix</keyword>
<name>A0A562JC50_9FIRM</name>
<sequence>MNKEKNFKKFKLPKIEKIKLTKKKIAIFFAVVAGIAGALFGYNAIFGKEETDSINTANVTKGDLTVSIEGSGAIEAMEMYEITSLATGDILQSDFEEGQEVKKGDLLYVIDTKDIDNTIEKAKVSLEKQQLSHNQTLKEYAGLSVEAPISGVITQCYVKAGDSVQSGTSIADIINNEYMMLEVPFNSADTANINVGDAANIVLENSFYETTGTVQYVSSGEIITDSGATVSNVKIKVKNPGSITTADKATAIVNSVACNSSGTFDYWQQKTIKAETSGDVVSVNYTTGDNVRAGNVIVNLESDSADITLKTSELSLSDSELSLQNTYDKLEDYNITSPIDGTVIEKTSKAGDTLDSGSNSTVMAVVADLSNLKFDIDVDELDIGKIEVGQSVEVTADSLEGKVFEGTIANISKIGTNSNGVAYYPVTVVMEYSKDLMIGMNVDAKIVIESKEDVLMIPASALNRGNRVLVEDKDGSKAAKQGENSKKMPGADNVPDGYTYVTVEIGISNTDYVEITNGLEEGDTIIVPTETTTTKTQQMMPGMEGGIPGGQMPSGGAPTGRSTSGGGAPGGF</sequence>
<feature type="domain" description="CzcB-like barrel-sandwich hybrid" evidence="6">
    <location>
        <begin position="271"/>
        <end position="359"/>
    </location>
</feature>
<proteinExistence type="predicted"/>
<evidence type="ECO:0000256" key="4">
    <source>
        <dbReference type="SAM" id="Phobius"/>
    </source>
</evidence>
<evidence type="ECO:0000256" key="3">
    <source>
        <dbReference type="SAM" id="MobiDB-lite"/>
    </source>
</evidence>
<dbReference type="Pfam" id="PF25973">
    <property type="entry name" value="BSH_CzcB"/>
    <property type="match status" value="1"/>
</dbReference>
<dbReference type="RefSeq" id="WP_145082792.1">
    <property type="nucleotide sequence ID" value="NZ_DAMBUX010000011.1"/>
</dbReference>
<feature type="domain" description="Multidrug resistance protein MdtA-like barrel-sandwich hybrid" evidence="5">
    <location>
        <begin position="81"/>
        <end position="171"/>
    </location>
</feature>
<dbReference type="Gene3D" id="2.40.30.170">
    <property type="match status" value="1"/>
</dbReference>
<dbReference type="Gene3D" id="2.40.420.20">
    <property type="match status" value="1"/>
</dbReference>
<reference evidence="8 9" key="1">
    <citation type="submission" date="2019-07" db="EMBL/GenBank/DDBJ databases">
        <title>Genomic Encyclopedia of Type Strains, Phase I: the one thousand microbial genomes (KMG-I) project.</title>
        <authorList>
            <person name="Kyrpides N."/>
        </authorList>
    </citation>
    <scope>NUCLEOTIDE SEQUENCE [LARGE SCALE GENOMIC DNA]</scope>
    <source>
        <strain evidence="8 9">DSM 13558</strain>
    </source>
</reference>